<dbReference type="GO" id="GO:0005634">
    <property type="term" value="C:nucleus"/>
    <property type="evidence" value="ECO:0007669"/>
    <property type="project" value="UniProtKB-SubCell"/>
</dbReference>
<keyword evidence="3" id="KW-0862">Zinc</keyword>
<evidence type="ECO:0000256" key="6">
    <source>
        <dbReference type="ARBA" id="ARBA00023163"/>
    </source>
</evidence>
<evidence type="ECO:0000313" key="11">
    <source>
        <dbReference type="Proteomes" id="UP000812966"/>
    </source>
</evidence>
<evidence type="ECO:0000313" key="10">
    <source>
        <dbReference type="EMBL" id="KAG7527277.1"/>
    </source>
</evidence>
<dbReference type="CDD" id="cd12148">
    <property type="entry name" value="fungal_TF_MHR"/>
    <property type="match status" value="1"/>
</dbReference>
<feature type="compositionally biased region" description="Basic and acidic residues" evidence="8">
    <location>
        <begin position="119"/>
        <end position="128"/>
    </location>
</feature>
<keyword evidence="6" id="KW-0804">Transcription</keyword>
<dbReference type="OrthoDB" id="2595934at2759"/>
<evidence type="ECO:0000259" key="9">
    <source>
        <dbReference type="PROSITE" id="PS50048"/>
    </source>
</evidence>
<feature type="compositionally biased region" description="Basic and acidic residues" evidence="8">
    <location>
        <begin position="71"/>
        <end position="84"/>
    </location>
</feature>
<dbReference type="EMBL" id="JABELV010000354">
    <property type="protein sequence ID" value="KAG7527277.1"/>
    <property type="molecule type" value="Genomic_DNA"/>
</dbReference>
<dbReference type="AlphaFoldDB" id="A0A8K0JE55"/>
<dbReference type="GO" id="GO:0000976">
    <property type="term" value="F:transcription cis-regulatory region binding"/>
    <property type="evidence" value="ECO:0007669"/>
    <property type="project" value="TreeGrafter"/>
</dbReference>
<feature type="domain" description="Zn(2)-C6 fungal-type" evidence="9">
    <location>
        <begin position="29"/>
        <end position="60"/>
    </location>
</feature>
<evidence type="ECO:0000256" key="1">
    <source>
        <dbReference type="ARBA" id="ARBA00004123"/>
    </source>
</evidence>
<proteinExistence type="predicted"/>
<feature type="region of interest" description="Disordered" evidence="8">
    <location>
        <begin position="171"/>
        <end position="193"/>
    </location>
</feature>
<dbReference type="GO" id="GO:0008270">
    <property type="term" value="F:zinc ion binding"/>
    <property type="evidence" value="ECO:0007669"/>
    <property type="project" value="InterPro"/>
</dbReference>
<dbReference type="Pfam" id="PF00172">
    <property type="entry name" value="Zn_clus"/>
    <property type="match status" value="1"/>
</dbReference>
<sequence length="714" mass="79177">MSSEERNGSMNMAGPSKGDKRKRRRCLIACENCQLRKSRCDLLSETGCHRCSVLDMPCSLAQSREGYLDSRSLDDDGVEGRHTGLDIPVPINTTQKTTSKEPEWATVDTGREAKRRRLRVSEPAEHAKPSGSGRRPDAGNSGEDVRELLLGLQESMMAIKTQTMDIKSMMRQNNTGQGGSTHTFGSYSSRSPPSLTDMDYGPEAYVSPNSAAEIATRQDAMYGPAYLRSPLAQVFRVVQPCRAGFVDPVHIGLVTESEFQAAYRTFKQAFVHTLPSLRVYPGQDDSVPTHPFLRCAIIYYVTRLPRPSNLFDRATCASVDRLVDRSWLAINAPSPEIDTIEALLIIASAPSKPVLNGHVGAGELELNGDRGMSMTAYHLALRLGLNDDVRRVSNNMGTAENNQSDYWPAINRLCLWFSVVHQHAWTTMQSGAGSTLEHVYLDDVVTPLNFRQHHNIWYKHLVAESRLLRLVRPISQLLDALRQSSTTWDDGTVARLEHLFAELRVDLGTWRDMWLESGSPALDHLRLMSHILPLALAVKTNLEFDLAMHPPVQSDQAFQYIRRIAGMMAQKSCDLVREIATSSVDFSRQPGHCLTFALFAIATVLQMHAGSSDLPVGLVQDLNKAVATISEATPQVISTLKGLKHPLPNCRIWVDSLRLPGPAHHDRMIHAATLQSAENLSSDIFADVSLMLGMDWAGLMNNYQFNEPSGSLDI</sequence>
<dbReference type="CDD" id="cd00067">
    <property type="entry name" value="GAL4"/>
    <property type="match status" value="1"/>
</dbReference>
<reference evidence="10" key="1">
    <citation type="submission" date="2020-04" db="EMBL/GenBank/DDBJ databases">
        <title>Analysis of mating type loci in Filobasidium floriforme.</title>
        <authorList>
            <person name="Nowrousian M."/>
        </authorList>
    </citation>
    <scope>NUCLEOTIDE SEQUENCE</scope>
    <source>
        <strain evidence="10">CBS 6242</strain>
    </source>
</reference>
<dbReference type="InterPro" id="IPR036864">
    <property type="entry name" value="Zn2-C6_fun-type_DNA-bd_sf"/>
</dbReference>
<keyword evidence="11" id="KW-1185">Reference proteome</keyword>
<dbReference type="PROSITE" id="PS50048">
    <property type="entry name" value="ZN2_CY6_FUNGAL_2"/>
    <property type="match status" value="1"/>
</dbReference>
<dbReference type="SUPFAM" id="SSF57701">
    <property type="entry name" value="Zn2/Cys6 DNA-binding domain"/>
    <property type="match status" value="1"/>
</dbReference>
<evidence type="ECO:0000256" key="4">
    <source>
        <dbReference type="ARBA" id="ARBA00023015"/>
    </source>
</evidence>
<dbReference type="PANTHER" id="PTHR31845:SF34">
    <property type="entry name" value="TRANSCRIPTIONAL ACTIVATOR OF PROTEASES PRTT"/>
    <property type="match status" value="1"/>
</dbReference>
<comment type="subcellular location">
    <subcellularLocation>
        <location evidence="1">Nucleus</location>
    </subcellularLocation>
</comment>
<dbReference type="InterPro" id="IPR001138">
    <property type="entry name" value="Zn2Cys6_DnaBD"/>
</dbReference>
<gene>
    <name evidence="10" type="ORF">FFLO_07097</name>
</gene>
<protein>
    <recommendedName>
        <fullName evidence="9">Zn(2)-C6 fungal-type domain-containing protein</fullName>
    </recommendedName>
</protein>
<evidence type="ECO:0000256" key="5">
    <source>
        <dbReference type="ARBA" id="ARBA00023125"/>
    </source>
</evidence>
<dbReference type="Proteomes" id="UP000812966">
    <property type="component" value="Unassembled WGS sequence"/>
</dbReference>
<keyword evidence="7" id="KW-0539">Nucleus</keyword>
<keyword evidence="5" id="KW-0238">DNA-binding</keyword>
<evidence type="ECO:0000256" key="7">
    <source>
        <dbReference type="ARBA" id="ARBA00023242"/>
    </source>
</evidence>
<organism evidence="10 11">
    <name type="scientific">Filobasidium floriforme</name>
    <dbReference type="NCBI Taxonomy" id="5210"/>
    <lineage>
        <taxon>Eukaryota</taxon>
        <taxon>Fungi</taxon>
        <taxon>Dikarya</taxon>
        <taxon>Basidiomycota</taxon>
        <taxon>Agaricomycotina</taxon>
        <taxon>Tremellomycetes</taxon>
        <taxon>Filobasidiales</taxon>
        <taxon>Filobasidiaceae</taxon>
        <taxon>Filobasidium</taxon>
    </lineage>
</organism>
<dbReference type="PANTHER" id="PTHR31845">
    <property type="entry name" value="FINGER DOMAIN PROTEIN, PUTATIVE-RELATED"/>
    <property type="match status" value="1"/>
</dbReference>
<evidence type="ECO:0000256" key="3">
    <source>
        <dbReference type="ARBA" id="ARBA00022833"/>
    </source>
</evidence>
<keyword evidence="2" id="KW-0479">Metal-binding</keyword>
<comment type="caution">
    <text evidence="10">The sequence shown here is derived from an EMBL/GenBank/DDBJ whole genome shotgun (WGS) entry which is preliminary data.</text>
</comment>
<evidence type="ECO:0000256" key="8">
    <source>
        <dbReference type="SAM" id="MobiDB-lite"/>
    </source>
</evidence>
<evidence type="ECO:0000256" key="2">
    <source>
        <dbReference type="ARBA" id="ARBA00022723"/>
    </source>
</evidence>
<keyword evidence="4" id="KW-0805">Transcription regulation</keyword>
<feature type="region of interest" description="Disordered" evidence="8">
    <location>
        <begin position="71"/>
        <end position="142"/>
    </location>
</feature>
<dbReference type="InterPro" id="IPR051089">
    <property type="entry name" value="prtT"/>
</dbReference>
<dbReference type="Gene3D" id="4.10.240.10">
    <property type="entry name" value="Zn(2)-C6 fungal-type DNA-binding domain"/>
    <property type="match status" value="1"/>
</dbReference>
<accession>A0A8K0JE55</accession>
<dbReference type="GO" id="GO:0000981">
    <property type="term" value="F:DNA-binding transcription factor activity, RNA polymerase II-specific"/>
    <property type="evidence" value="ECO:0007669"/>
    <property type="project" value="InterPro"/>
</dbReference>
<name>A0A8K0JE55_9TREE</name>